<evidence type="ECO:0000256" key="15">
    <source>
        <dbReference type="ARBA" id="ARBA00023329"/>
    </source>
</evidence>
<evidence type="ECO:0000259" key="25">
    <source>
        <dbReference type="Pfam" id="PF01299"/>
    </source>
</evidence>
<keyword evidence="11" id="KW-0770">Synapse</keyword>
<dbReference type="GO" id="GO:0033116">
    <property type="term" value="C:endoplasmic reticulum-Golgi intermediate compartment membrane"/>
    <property type="evidence" value="ECO:0007669"/>
    <property type="project" value="UniProtKB-SubCell"/>
</dbReference>
<dbReference type="Proteomes" id="UP000515135">
    <property type="component" value="Unplaced"/>
</dbReference>
<evidence type="ECO:0000256" key="22">
    <source>
        <dbReference type="SAM" id="MobiDB-lite"/>
    </source>
</evidence>
<evidence type="ECO:0000256" key="1">
    <source>
        <dbReference type="ARBA" id="ARBA00004151"/>
    </source>
</evidence>
<evidence type="ECO:0000313" key="26">
    <source>
        <dbReference type="Proteomes" id="UP000515135"/>
    </source>
</evidence>
<keyword evidence="21" id="KW-0458">Lysosome</keyword>
<dbReference type="GO" id="GO:0072594">
    <property type="term" value="P:establishment of protein localization to organelle"/>
    <property type="evidence" value="ECO:0007669"/>
    <property type="project" value="TreeGrafter"/>
</dbReference>
<dbReference type="GO" id="GO:0032584">
    <property type="term" value="C:growth cone membrane"/>
    <property type="evidence" value="ECO:0007669"/>
    <property type="project" value="UniProtKB-SubCell"/>
</dbReference>
<dbReference type="Pfam" id="PF01299">
    <property type="entry name" value="Lamp2-like_luminal"/>
    <property type="match status" value="1"/>
</dbReference>
<evidence type="ECO:0000256" key="10">
    <source>
        <dbReference type="ARBA" id="ARBA00022989"/>
    </source>
</evidence>
<keyword evidence="7 21" id="KW-0812">Transmembrane</keyword>
<keyword evidence="9" id="KW-0967">Endosome</keyword>
<evidence type="ECO:0000256" key="16">
    <source>
        <dbReference type="ARBA" id="ARBA00029428"/>
    </source>
</evidence>
<dbReference type="PANTHER" id="PTHR11506">
    <property type="entry name" value="LYSOSOME-ASSOCIATED MEMBRANE GLYCOPROTEIN"/>
    <property type="match status" value="1"/>
</dbReference>
<evidence type="ECO:0000256" key="11">
    <source>
        <dbReference type="ARBA" id="ARBA00023018"/>
    </source>
</evidence>
<evidence type="ECO:0000256" key="20">
    <source>
        <dbReference type="ARBA" id="ARBA00076257"/>
    </source>
</evidence>
<dbReference type="GO" id="GO:0031901">
    <property type="term" value="C:early endosome membrane"/>
    <property type="evidence" value="ECO:0007669"/>
    <property type="project" value="UniProtKB-SubCell"/>
</dbReference>
<organism evidence="26 27">
    <name type="scientific">Branchiostoma belcheri</name>
    <name type="common">Amphioxus</name>
    <dbReference type="NCBI Taxonomy" id="7741"/>
    <lineage>
        <taxon>Eukaryota</taxon>
        <taxon>Metazoa</taxon>
        <taxon>Chordata</taxon>
        <taxon>Cephalochordata</taxon>
        <taxon>Leptocardii</taxon>
        <taxon>Amphioxiformes</taxon>
        <taxon>Branchiostomatidae</taxon>
        <taxon>Branchiostoma</taxon>
    </lineage>
</organism>
<dbReference type="GO" id="GO:0030425">
    <property type="term" value="C:dendrite"/>
    <property type="evidence" value="ECO:0007669"/>
    <property type="project" value="UniProtKB-SubCell"/>
</dbReference>
<evidence type="ECO:0000256" key="5">
    <source>
        <dbReference type="ARBA" id="ARBA00009644"/>
    </source>
</evidence>
<accession>A0A6P4ZMG2</accession>
<feature type="compositionally biased region" description="Gly residues" evidence="22">
    <location>
        <begin position="142"/>
        <end position="162"/>
    </location>
</feature>
<evidence type="ECO:0000256" key="12">
    <source>
        <dbReference type="ARBA" id="ARBA00023136"/>
    </source>
</evidence>
<dbReference type="GO" id="GO:0030672">
    <property type="term" value="C:synaptic vesicle membrane"/>
    <property type="evidence" value="ECO:0007669"/>
    <property type="project" value="UniProtKB-SubCell"/>
</dbReference>
<comment type="caution">
    <text evidence="21">Lacks conserved residue(s) required for the propagation of feature annotation.</text>
</comment>
<keyword evidence="14" id="KW-0966">Cell projection</keyword>
<dbReference type="InterPro" id="IPR048528">
    <property type="entry name" value="Lamp2-like_luminal"/>
</dbReference>
<gene>
    <name evidence="27" type="primary">LOC109483765</name>
</gene>
<protein>
    <recommendedName>
        <fullName evidence="19">Lysosome-associated membrane glycoprotein 5</fullName>
    </recommendedName>
    <alternativeName>
        <fullName evidence="20">Lysosome-associated membrane protein 5</fullName>
    </alternativeName>
</protein>
<keyword evidence="12 21" id="KW-0472">Membrane</keyword>
<evidence type="ECO:0000256" key="4">
    <source>
        <dbReference type="ARBA" id="ARBA00004279"/>
    </source>
</evidence>
<evidence type="ECO:0000313" key="27">
    <source>
        <dbReference type="RefSeq" id="XP_019642410.1"/>
    </source>
</evidence>
<evidence type="ECO:0000256" key="8">
    <source>
        <dbReference type="ARBA" id="ARBA00022729"/>
    </source>
</evidence>
<sequence length="479" mass="51132">MEQGGKMQRRKGGAPSAARAGALLLLALLGIVSGAPNHSESRPPPNPQRPWHGQHDPYAQHDTSVHDPTIRSSHQSPPIGYSVDDPPPPPPPARNAQAPKERPRSWKASAGPQNNQASEPVTTTVPPPRVVPNQFGGSSDQTGGGGQTGGPRQTGGQTGGQAGQSSGQSGQAGGTQRHVPVILVPTDPPARQTASQIYEAQEKTSSQTEPQGQGQTQDQSPAQQNPKPPQPAVPVPRATPLPLPAPSPTPTLPPRSGGIFKGDYVVKDQNGSICVRGSFNARLSIWYQSKRGGKRTVDQAALELPQRPVITGRCGTDKEPAVMDLRWSKGRYRLKLFFSVSTNGSKTSWLVSGVHFKYDTNDASFVKPLSTGPHTVMSAPGTDIFSAPISHSYKCSSRLQVDMTAPDGEEATLVLQDTQIQPFHLGKNGNYGTRRECGADHYGDVIPLAVGLGLGALILLMIVAYYFHRRYQGPPYENM</sequence>
<evidence type="ECO:0000256" key="13">
    <source>
        <dbReference type="ARBA" id="ARBA00023180"/>
    </source>
</evidence>
<feature type="transmembrane region" description="Helical" evidence="23">
    <location>
        <begin position="445"/>
        <end position="467"/>
    </location>
</feature>
<name>A0A6P4ZMG2_BRABE</name>
<dbReference type="RefSeq" id="XP_019642410.1">
    <property type="nucleotide sequence ID" value="XM_019786851.1"/>
</dbReference>
<keyword evidence="26" id="KW-1185">Reference proteome</keyword>
<dbReference type="KEGG" id="bbel:109483765"/>
<dbReference type="OrthoDB" id="6248302at2759"/>
<evidence type="ECO:0000256" key="9">
    <source>
        <dbReference type="ARBA" id="ARBA00022753"/>
    </source>
</evidence>
<evidence type="ECO:0000256" key="6">
    <source>
        <dbReference type="ARBA" id="ARBA00022475"/>
    </source>
</evidence>
<comment type="subcellular location">
    <subcellularLocation>
        <location evidence="4">Cell projection</location>
        <location evidence="4">Dendrite</location>
    </subcellularLocation>
    <subcellularLocation>
        <location evidence="18">Cell projection</location>
        <location evidence="18">Growth cone membrane</location>
        <topology evidence="18">Single-pass type I membrane protein</topology>
    </subcellularLocation>
    <subcellularLocation>
        <location evidence="16">Cytoplasmic vesicle</location>
        <location evidence="16">Secretory vesicle</location>
        <location evidence="16">Synaptic vesicle membrane</location>
        <topology evidence="16">Single-pass type I membrane protein</topology>
    </subcellularLocation>
    <subcellularLocation>
        <location evidence="2">Early endosome membrane</location>
        <topology evidence="2">Single-pass type I membrane protein</topology>
    </subcellularLocation>
    <subcellularLocation>
        <location evidence="1">Endoplasmic reticulum-Golgi intermediate compartment membrane</location>
        <topology evidence="1">Single-pass type I membrane protein</topology>
    </subcellularLocation>
    <subcellularLocation>
        <location evidence="21">Lysosome membrane</location>
        <topology evidence="21">Single-pass type I membrane protein</topology>
    </subcellularLocation>
    <subcellularLocation>
        <location evidence="3">Recycling endosome</location>
    </subcellularLocation>
</comment>
<comment type="function">
    <text evidence="17">Plays a role in short-term synaptic plasticity in a subset of GABAergic neurons in the brain.</text>
</comment>
<proteinExistence type="inferred from homology"/>
<evidence type="ECO:0000256" key="23">
    <source>
        <dbReference type="SAM" id="Phobius"/>
    </source>
</evidence>
<feature type="region of interest" description="Disordered" evidence="22">
    <location>
        <begin position="34"/>
        <end position="257"/>
    </location>
</feature>
<dbReference type="InterPro" id="IPR002000">
    <property type="entry name" value="Lysosome-assoc_membr_glycop"/>
</dbReference>
<evidence type="ECO:0000256" key="18">
    <source>
        <dbReference type="ARBA" id="ARBA00060492"/>
    </source>
</evidence>
<dbReference type="GeneID" id="109483765"/>
<evidence type="ECO:0000256" key="19">
    <source>
        <dbReference type="ARBA" id="ARBA00074379"/>
    </source>
</evidence>
<evidence type="ECO:0000256" key="17">
    <source>
        <dbReference type="ARBA" id="ARBA00053950"/>
    </source>
</evidence>
<reference evidence="27" key="1">
    <citation type="submission" date="2025-08" db="UniProtKB">
        <authorList>
            <consortium name="RefSeq"/>
        </authorList>
    </citation>
    <scope>IDENTIFICATION</scope>
    <source>
        <tissue evidence="27">Gonad</tissue>
    </source>
</reference>
<keyword evidence="8 24" id="KW-0732">Signal</keyword>
<feature type="chain" id="PRO_5027604713" description="Lysosome-associated membrane glycoprotein 5" evidence="24">
    <location>
        <begin position="35"/>
        <end position="479"/>
    </location>
</feature>
<dbReference type="PROSITE" id="PS51407">
    <property type="entry name" value="LAMP_3"/>
    <property type="match status" value="1"/>
</dbReference>
<dbReference type="GO" id="GO:0005765">
    <property type="term" value="C:lysosomal membrane"/>
    <property type="evidence" value="ECO:0007669"/>
    <property type="project" value="UniProtKB-SubCell"/>
</dbReference>
<evidence type="ECO:0000256" key="24">
    <source>
        <dbReference type="SAM" id="SignalP"/>
    </source>
</evidence>
<dbReference type="GO" id="GO:0055037">
    <property type="term" value="C:recycling endosome"/>
    <property type="evidence" value="ECO:0007669"/>
    <property type="project" value="UniProtKB-SubCell"/>
</dbReference>
<feature type="signal peptide" evidence="24">
    <location>
        <begin position="1"/>
        <end position="34"/>
    </location>
</feature>
<evidence type="ECO:0000256" key="21">
    <source>
        <dbReference type="PROSITE-ProRule" id="PRU00740"/>
    </source>
</evidence>
<evidence type="ECO:0000256" key="14">
    <source>
        <dbReference type="ARBA" id="ARBA00023273"/>
    </source>
</evidence>
<dbReference type="FunFam" id="2.40.160.110:FF:000002">
    <property type="entry name" value="lysosome-associated membrane glycoprotein 5 isoform X1"/>
    <property type="match status" value="1"/>
</dbReference>
<feature type="compositionally biased region" description="Polar residues" evidence="22">
    <location>
        <begin position="192"/>
        <end position="220"/>
    </location>
</feature>
<evidence type="ECO:0000256" key="2">
    <source>
        <dbReference type="ARBA" id="ARBA00004158"/>
    </source>
</evidence>
<keyword evidence="6" id="KW-1003">Cell membrane</keyword>
<dbReference type="AlphaFoldDB" id="A0A6P4ZMG2"/>
<dbReference type="GO" id="GO:0031902">
    <property type="term" value="C:late endosome membrane"/>
    <property type="evidence" value="ECO:0007669"/>
    <property type="project" value="TreeGrafter"/>
</dbReference>
<evidence type="ECO:0000256" key="7">
    <source>
        <dbReference type="ARBA" id="ARBA00022692"/>
    </source>
</evidence>
<dbReference type="PANTHER" id="PTHR11506:SF35">
    <property type="entry name" value="LYSOSOME-ASSOCIATED MEMBRANE GLYCOPROTEIN 5"/>
    <property type="match status" value="1"/>
</dbReference>
<comment type="similarity">
    <text evidence="5 21">Belongs to the LAMP family.</text>
</comment>
<feature type="compositionally biased region" description="Basic and acidic residues" evidence="22">
    <location>
        <begin position="53"/>
        <end position="69"/>
    </location>
</feature>
<feature type="domain" description="Lysosome-associated membrane glycoprotein 2-like luminal" evidence="25">
    <location>
        <begin position="262"/>
        <end position="424"/>
    </location>
</feature>
<keyword evidence="10 23" id="KW-1133">Transmembrane helix</keyword>
<feature type="compositionally biased region" description="Pro residues" evidence="22">
    <location>
        <begin position="226"/>
        <end position="253"/>
    </location>
</feature>
<dbReference type="Gene3D" id="2.40.160.110">
    <property type="match status" value="1"/>
</dbReference>
<evidence type="ECO:0000256" key="3">
    <source>
        <dbReference type="ARBA" id="ARBA00004172"/>
    </source>
</evidence>
<keyword evidence="13" id="KW-0325">Glycoprotein</keyword>
<keyword evidence="15" id="KW-0968">Cytoplasmic vesicle</keyword>